<evidence type="ECO:0000256" key="1">
    <source>
        <dbReference type="ARBA" id="ARBA00022448"/>
    </source>
</evidence>
<dbReference type="SMART" id="SM00382">
    <property type="entry name" value="AAA"/>
    <property type="match status" value="1"/>
</dbReference>
<evidence type="ECO:0000313" key="7">
    <source>
        <dbReference type="Proteomes" id="UP000233256"/>
    </source>
</evidence>
<feature type="domain" description="ABC transporter" evidence="5">
    <location>
        <begin position="59"/>
        <end position="296"/>
    </location>
</feature>
<keyword evidence="2" id="KW-0547">Nucleotide-binding</keyword>
<organism evidence="6 7">
    <name type="scientific">Candidatus Wallbacteria bacterium HGW-Wallbacteria-1</name>
    <dbReference type="NCBI Taxonomy" id="2013854"/>
    <lineage>
        <taxon>Bacteria</taxon>
        <taxon>Candidatus Walliibacteriota</taxon>
    </lineage>
</organism>
<reference evidence="6 7" key="1">
    <citation type="journal article" date="2017" name="ISME J.">
        <title>Potential for microbial H2 and metal transformations associated with novel bacteria and archaea in deep terrestrial subsurface sediments.</title>
        <authorList>
            <person name="Hernsdorf A.W."/>
            <person name="Amano Y."/>
            <person name="Miyakawa K."/>
            <person name="Ise K."/>
            <person name="Suzuki Y."/>
            <person name="Anantharaman K."/>
            <person name="Probst A."/>
            <person name="Burstein D."/>
            <person name="Thomas B.C."/>
            <person name="Banfield J.F."/>
        </authorList>
    </citation>
    <scope>NUCLEOTIDE SEQUENCE [LARGE SCALE GENOMIC DNA]</scope>
    <source>
        <strain evidence="6">HGW-Wallbacteria-1</strain>
    </source>
</reference>
<evidence type="ECO:0000256" key="3">
    <source>
        <dbReference type="ARBA" id="ARBA00022840"/>
    </source>
</evidence>
<sequence>MWTEVYEMLGKALVVHRVSKGFQSSFLGLLKSFLGLGPNNGVMSSDAGFDNAGSIDPDLDRDNHDQSRDESHHNYRPVVDDVSFELDRGEIFGVLGQNGSGKSTLIRMISTLLIPDRGFIRVFDDDVTEFPMKIRRVMNRVSVEASFFKQLSAMENLLYSARLYGLSRSVAIQRINEILTALGFDLSRTSEPMETFSRGMQQKIAITRALMTEPGLLLLDEPTTGLDPKSRLEVENFVRKVRSELGTTILLTTHDMKEAEALCDRAAILNRGKIVAMGTFDDIRRTASGHEGSGITLEEAFLALAGEPVSEEHSDDD</sequence>
<dbReference type="Pfam" id="PF00005">
    <property type="entry name" value="ABC_tran"/>
    <property type="match status" value="1"/>
</dbReference>
<dbReference type="PROSITE" id="PS50893">
    <property type="entry name" value="ABC_TRANSPORTER_2"/>
    <property type="match status" value="1"/>
</dbReference>
<proteinExistence type="predicted"/>
<dbReference type="Proteomes" id="UP000233256">
    <property type="component" value="Unassembled WGS sequence"/>
</dbReference>
<dbReference type="Gene3D" id="3.40.50.300">
    <property type="entry name" value="P-loop containing nucleotide triphosphate hydrolases"/>
    <property type="match status" value="1"/>
</dbReference>
<accession>A0A2N1PNN6</accession>
<dbReference type="GO" id="GO:0016887">
    <property type="term" value="F:ATP hydrolysis activity"/>
    <property type="evidence" value="ECO:0007669"/>
    <property type="project" value="InterPro"/>
</dbReference>
<dbReference type="PANTHER" id="PTHR42711">
    <property type="entry name" value="ABC TRANSPORTER ATP-BINDING PROTEIN"/>
    <property type="match status" value="1"/>
</dbReference>
<dbReference type="InterPro" id="IPR003439">
    <property type="entry name" value="ABC_transporter-like_ATP-bd"/>
</dbReference>
<feature type="compositionally biased region" description="Basic and acidic residues" evidence="4">
    <location>
        <begin position="58"/>
        <end position="72"/>
    </location>
</feature>
<keyword evidence="3" id="KW-0067">ATP-binding</keyword>
<evidence type="ECO:0000259" key="5">
    <source>
        <dbReference type="PROSITE" id="PS50893"/>
    </source>
</evidence>
<feature type="region of interest" description="Disordered" evidence="4">
    <location>
        <begin position="53"/>
        <end position="72"/>
    </location>
</feature>
<keyword evidence="1" id="KW-0813">Transport</keyword>
<dbReference type="InterPro" id="IPR027417">
    <property type="entry name" value="P-loop_NTPase"/>
</dbReference>
<evidence type="ECO:0000256" key="2">
    <source>
        <dbReference type="ARBA" id="ARBA00022741"/>
    </source>
</evidence>
<dbReference type="GO" id="GO:0005524">
    <property type="term" value="F:ATP binding"/>
    <property type="evidence" value="ECO:0007669"/>
    <property type="project" value="UniProtKB-KW"/>
</dbReference>
<protein>
    <recommendedName>
        <fullName evidence="5">ABC transporter domain-containing protein</fullName>
    </recommendedName>
</protein>
<dbReference type="AlphaFoldDB" id="A0A2N1PNN6"/>
<comment type="caution">
    <text evidence="6">The sequence shown here is derived from an EMBL/GenBank/DDBJ whole genome shotgun (WGS) entry which is preliminary data.</text>
</comment>
<dbReference type="InterPro" id="IPR050763">
    <property type="entry name" value="ABC_transporter_ATP-binding"/>
</dbReference>
<dbReference type="PANTHER" id="PTHR42711:SF18">
    <property type="entry name" value="ABC TRANSPORTER, ATP-BINDING PROTEIN"/>
    <property type="match status" value="1"/>
</dbReference>
<evidence type="ECO:0000256" key="4">
    <source>
        <dbReference type="SAM" id="MobiDB-lite"/>
    </source>
</evidence>
<gene>
    <name evidence="6" type="ORF">CVV64_11530</name>
</gene>
<dbReference type="InterPro" id="IPR003593">
    <property type="entry name" value="AAA+_ATPase"/>
</dbReference>
<dbReference type="EMBL" id="PGXC01000009">
    <property type="protein sequence ID" value="PKK89956.1"/>
    <property type="molecule type" value="Genomic_DNA"/>
</dbReference>
<name>A0A2N1PNN6_9BACT</name>
<dbReference type="SUPFAM" id="SSF52540">
    <property type="entry name" value="P-loop containing nucleoside triphosphate hydrolases"/>
    <property type="match status" value="1"/>
</dbReference>
<evidence type="ECO:0000313" key="6">
    <source>
        <dbReference type="EMBL" id="PKK89956.1"/>
    </source>
</evidence>